<dbReference type="RefSeq" id="WP_286293307.1">
    <property type="nucleotide sequence ID" value="NZ_AP024718.1"/>
</dbReference>
<accession>A0AAU9BX34</accession>
<feature type="chain" id="PRO_5043762195" evidence="1">
    <location>
        <begin position="19"/>
        <end position="124"/>
    </location>
</feature>
<gene>
    <name evidence="2" type="ORF">MIN45_P0588</name>
</gene>
<organism evidence="2 3">
    <name type="scientific">Methylomarinovum tepidoasis</name>
    <dbReference type="NCBI Taxonomy" id="2840183"/>
    <lineage>
        <taxon>Bacteria</taxon>
        <taxon>Pseudomonadati</taxon>
        <taxon>Pseudomonadota</taxon>
        <taxon>Gammaproteobacteria</taxon>
        <taxon>Methylococcales</taxon>
        <taxon>Methylothermaceae</taxon>
        <taxon>Methylomarinovum</taxon>
    </lineage>
</organism>
<evidence type="ECO:0000256" key="1">
    <source>
        <dbReference type="SAM" id="SignalP"/>
    </source>
</evidence>
<feature type="signal peptide" evidence="1">
    <location>
        <begin position="1"/>
        <end position="18"/>
    </location>
</feature>
<dbReference type="Proteomes" id="UP001321450">
    <property type="component" value="Chromosome"/>
</dbReference>
<protein>
    <submittedName>
        <fullName evidence="2">Uncharacterized protein</fullName>
    </submittedName>
</protein>
<evidence type="ECO:0000313" key="2">
    <source>
        <dbReference type="EMBL" id="BCX88220.1"/>
    </source>
</evidence>
<sequence length="124" mass="13448">MKHLLLAFCLLMPLFTQADESIYPARTYPLAPPPAAQQHTDRHDTNVATELLAGFASFLVTPVYGAFKLTFAGLGALTGGLAWAFTGGDERVAREIWQTTMGGTYVITPDHLAGRKPVRFIGDP</sequence>
<keyword evidence="1" id="KW-0732">Signal</keyword>
<proteinExistence type="predicted"/>
<dbReference type="AlphaFoldDB" id="A0AAU9BX34"/>
<name>A0AAU9BX34_9GAMM</name>
<evidence type="ECO:0000313" key="3">
    <source>
        <dbReference type="Proteomes" id="UP001321450"/>
    </source>
</evidence>
<dbReference type="KEGG" id="meiy:MIN45_P0588"/>
<keyword evidence="3" id="KW-1185">Reference proteome</keyword>
<dbReference type="EMBL" id="AP024718">
    <property type="protein sequence ID" value="BCX88220.1"/>
    <property type="molecule type" value="Genomic_DNA"/>
</dbReference>
<reference evidence="3" key="1">
    <citation type="journal article" date="2024" name="Int. J. Syst. Evol. Microbiol.">
        <title>Methylomarinovum tepidoasis sp. nov., a moderately thermophilic methanotroph of the family Methylothermaceae isolated from a deep-sea hydrothermal field.</title>
        <authorList>
            <person name="Hirayama H."/>
            <person name="Takaki Y."/>
            <person name="Abe M."/>
            <person name="Miyazaki M."/>
            <person name="Uematsu K."/>
            <person name="Matsui Y."/>
            <person name="Takai K."/>
        </authorList>
    </citation>
    <scope>NUCLEOTIDE SEQUENCE [LARGE SCALE GENOMIC DNA]</scope>
    <source>
        <strain evidence="3">IN45</strain>
    </source>
</reference>